<dbReference type="InterPro" id="IPR052065">
    <property type="entry name" value="Compl_asym_regulator"/>
</dbReference>
<dbReference type="EMBL" id="CAUYUJ010005080">
    <property type="protein sequence ID" value="CAK0812195.1"/>
    <property type="molecule type" value="Genomic_DNA"/>
</dbReference>
<dbReference type="PROSITE" id="PS50092">
    <property type="entry name" value="TSP1"/>
    <property type="match status" value="2"/>
</dbReference>
<name>A0ABN9R396_9DINO</name>
<dbReference type="InterPro" id="IPR000884">
    <property type="entry name" value="TSP1_rpt"/>
</dbReference>
<sequence length="838" mass="91481">MEKEDRDCSLSEWADWGACTNPCGGQRTRSRSVLLPPSGKGAPCEQGLALSALEPCEESQSCLSAPDVDCRWGSWGEWGACSGCDGQRQRSRHIEQVATGLGRPCEAAQSEDAPAARRAETASLLRFQKQFDIHAARLEEHDERLDKHDEKLRSLQGELAEFKKLPAVAEERPVVPVAVPSGFARDPDQNLVVAMSQVPTTLAAVKKSFDEWLLSLSLTSDDYKIEAAGPSPTRRFLIKFGGLVAPATRKVQMVLSKLRQNGAWKEFWADVDGAPSRRLHLGPDKSPQQVKQEITLRRCKAALQELCGASSKIFLDRERGILSLGWGEVLRVEVFHGEPPPKSRWVIEGPQKHNITKAQAIAATKAAGEKASLKKNYLARLLPQRTVASLQEPHQGELQLRAPMNQIYPESALITSFAGEGREGRIKVLRVEIQRGDVVLTVFNIHNHGLRSCDIRTVTASINAALRAAQDGPIRKLAVVNGAFNFAADEALILHAPSAAIRRSRRRLHYQATIWRRTLARMLELEGGEPTRYTKDASRSGLVASNGGLLTLAAASSRLDRTKKGSVATDPADRVDALGKYWGLAFAKKPFDAQVFRIMQLAESFANLVLKIPKCKVAPLAGRFSVPLAARVKAAISEAIPTWADLEVTSKLLYLGLWLGPAVGPCDCGAGPVAKLHLRAQAIGRGATPPSVSAILYNTRAVATLSYVAQFAWLPPEFLSLELPTLAQAFRVPLGALSLGSWTQLDLRGGPRIPRRGHVAVASLARAATLTFLEHEQILSSLVAFVEERDDWRALCACPVRFSRLWRPSPVTLLGKSFVRPMVAALVLSALHIVPFVS</sequence>
<evidence type="ECO:0000256" key="2">
    <source>
        <dbReference type="ARBA" id="ARBA00023157"/>
    </source>
</evidence>
<proteinExistence type="predicted"/>
<keyword evidence="3" id="KW-0175">Coiled coil</keyword>
<keyword evidence="2" id="KW-1015">Disulfide bond</keyword>
<dbReference type="InterPro" id="IPR036383">
    <property type="entry name" value="TSP1_rpt_sf"/>
</dbReference>
<dbReference type="SUPFAM" id="SSF82895">
    <property type="entry name" value="TSP-1 type 1 repeat"/>
    <property type="match status" value="2"/>
</dbReference>
<organism evidence="4 5">
    <name type="scientific">Prorocentrum cordatum</name>
    <dbReference type="NCBI Taxonomy" id="2364126"/>
    <lineage>
        <taxon>Eukaryota</taxon>
        <taxon>Sar</taxon>
        <taxon>Alveolata</taxon>
        <taxon>Dinophyceae</taxon>
        <taxon>Prorocentrales</taxon>
        <taxon>Prorocentraceae</taxon>
        <taxon>Prorocentrum</taxon>
    </lineage>
</organism>
<dbReference type="Gene3D" id="2.20.100.10">
    <property type="entry name" value="Thrombospondin type-1 (TSP1) repeat"/>
    <property type="match status" value="2"/>
</dbReference>
<keyword evidence="1" id="KW-0677">Repeat</keyword>
<feature type="coiled-coil region" evidence="3">
    <location>
        <begin position="138"/>
        <end position="165"/>
    </location>
</feature>
<dbReference type="PANTHER" id="PTHR22906">
    <property type="entry name" value="PROPERDIN"/>
    <property type="match status" value="1"/>
</dbReference>
<gene>
    <name evidence="4" type="ORF">PCOR1329_LOCUS16540</name>
</gene>
<dbReference type="PANTHER" id="PTHR22906:SF21">
    <property type="entry name" value="SEMA DOMAIN-CONTAINING PROTEIN"/>
    <property type="match status" value="1"/>
</dbReference>
<dbReference type="SMART" id="SM00209">
    <property type="entry name" value="TSP1"/>
    <property type="match status" value="2"/>
</dbReference>
<keyword evidence="5" id="KW-1185">Reference proteome</keyword>
<protein>
    <submittedName>
        <fullName evidence="4">Uncharacterized protein</fullName>
    </submittedName>
</protein>
<evidence type="ECO:0000313" key="4">
    <source>
        <dbReference type="EMBL" id="CAK0812195.1"/>
    </source>
</evidence>
<dbReference type="Pfam" id="PF00090">
    <property type="entry name" value="TSP_1"/>
    <property type="match status" value="2"/>
</dbReference>
<accession>A0ABN9R396</accession>
<evidence type="ECO:0000313" key="5">
    <source>
        <dbReference type="Proteomes" id="UP001189429"/>
    </source>
</evidence>
<evidence type="ECO:0000256" key="1">
    <source>
        <dbReference type="ARBA" id="ARBA00022737"/>
    </source>
</evidence>
<dbReference type="Proteomes" id="UP001189429">
    <property type="component" value="Unassembled WGS sequence"/>
</dbReference>
<evidence type="ECO:0000256" key="3">
    <source>
        <dbReference type="SAM" id="Coils"/>
    </source>
</evidence>
<comment type="caution">
    <text evidence="4">The sequence shown here is derived from an EMBL/GenBank/DDBJ whole genome shotgun (WGS) entry which is preliminary data.</text>
</comment>
<reference evidence="4" key="1">
    <citation type="submission" date="2023-10" db="EMBL/GenBank/DDBJ databases">
        <authorList>
            <person name="Chen Y."/>
            <person name="Shah S."/>
            <person name="Dougan E. K."/>
            <person name="Thang M."/>
            <person name="Chan C."/>
        </authorList>
    </citation>
    <scope>NUCLEOTIDE SEQUENCE [LARGE SCALE GENOMIC DNA]</scope>
</reference>